<dbReference type="KEGG" id="taa:NMY3_01851"/>
<evidence type="ECO:0000313" key="3">
    <source>
        <dbReference type="EMBL" id="ALI36054.1"/>
    </source>
</evidence>
<protein>
    <submittedName>
        <fullName evidence="3">Uncharacterized protein</fullName>
    </submittedName>
</protein>
<gene>
    <name evidence="3" type="ORF">NMY3_01851</name>
</gene>
<feature type="transmembrane region" description="Helical" evidence="2">
    <location>
        <begin position="29"/>
        <end position="46"/>
    </location>
</feature>
<keyword evidence="2" id="KW-0472">Membrane</keyword>
<evidence type="ECO:0000256" key="1">
    <source>
        <dbReference type="SAM" id="MobiDB-lite"/>
    </source>
</evidence>
<dbReference type="AlphaFoldDB" id="A0A654LX41"/>
<dbReference type="EMBL" id="CP012850">
    <property type="protein sequence ID" value="ALI36054.1"/>
    <property type="molecule type" value="Genomic_DNA"/>
</dbReference>
<keyword evidence="2" id="KW-1133">Transmembrane helix</keyword>
<organism evidence="3 4">
    <name type="scientific">Candidatus Nitrosocosmicus oleophilus</name>
    <dbReference type="NCBI Taxonomy" id="1353260"/>
    <lineage>
        <taxon>Archaea</taxon>
        <taxon>Nitrososphaerota</taxon>
        <taxon>Nitrososphaeria</taxon>
        <taxon>Nitrososphaerales</taxon>
        <taxon>Nitrososphaeraceae</taxon>
        <taxon>Candidatus Nitrosocosmicus</taxon>
    </lineage>
</organism>
<proteinExistence type="predicted"/>
<feature type="compositionally biased region" description="Low complexity" evidence="1">
    <location>
        <begin position="97"/>
        <end position="114"/>
    </location>
</feature>
<feature type="region of interest" description="Disordered" evidence="1">
    <location>
        <begin position="89"/>
        <end position="117"/>
    </location>
</feature>
<name>A0A654LX41_9ARCH</name>
<accession>A0A654LX41</accession>
<dbReference type="Proteomes" id="UP000058925">
    <property type="component" value="Chromosome"/>
</dbReference>
<reference evidence="4" key="1">
    <citation type="submission" date="2015-10" db="EMBL/GenBank/DDBJ databases">
        <title>Niche specialization of a soil ammonia-oxidizing archaeon, Candidatus Nitrosocosmicus oleophilus.</title>
        <authorList>
            <person name="Jung M.-Y."/>
            <person name="Rhee S.-K."/>
        </authorList>
    </citation>
    <scope>NUCLEOTIDE SEQUENCE [LARGE SCALE GENOMIC DNA]</scope>
    <source>
        <strain evidence="4">MY3</strain>
    </source>
</reference>
<keyword evidence="2" id="KW-0812">Transmembrane</keyword>
<evidence type="ECO:0000256" key="2">
    <source>
        <dbReference type="SAM" id="Phobius"/>
    </source>
</evidence>
<evidence type="ECO:0000313" key="4">
    <source>
        <dbReference type="Proteomes" id="UP000058925"/>
    </source>
</evidence>
<keyword evidence="4" id="KW-1185">Reference proteome</keyword>
<sequence length="254" mass="27590">MRVSGFDINKLQILNNNIDNIVSMKYNKFFSILFISMMATIFGSILTNPGVNTPSYATSSLGESIQQSQQDLQSTINNQVQQSITDTINNISGSNDSTANSITNNQTQNSGSSNDMIKGGITSLQNDPSDNATTWILGGVYRMENLSSEAPTFNASFYMVKTDGNSSHSHDIYDLVLNTPIIDNTTSNSTHLNGTTTVTMKDGPITDVPTNITILGDKAINIWIDPSKVNNHFGDSPIYGTQELKCVDKPALCK</sequence>